<dbReference type="Pfam" id="PF01076">
    <property type="entry name" value="Mob_Pre"/>
    <property type="match status" value="1"/>
</dbReference>
<dbReference type="GO" id="GO:0006310">
    <property type="term" value="P:DNA recombination"/>
    <property type="evidence" value="ECO:0007669"/>
    <property type="project" value="InterPro"/>
</dbReference>
<feature type="region of interest" description="Disordered" evidence="2">
    <location>
        <begin position="465"/>
        <end position="486"/>
    </location>
</feature>
<dbReference type="EMBL" id="CP032819">
    <property type="protein sequence ID" value="AZS31655.1"/>
    <property type="molecule type" value="Genomic_DNA"/>
</dbReference>
<dbReference type="GO" id="GO:0003677">
    <property type="term" value="F:DNA binding"/>
    <property type="evidence" value="ECO:0007669"/>
    <property type="project" value="InterPro"/>
</dbReference>
<dbReference type="AlphaFoldDB" id="A0A3Q9IR32"/>
<sequence length="517" mass="59855">MNTDIKQAMHVEAGKSFGTAEANENERHWNDDKIDRKNQDPTNHYDKTRMKLNFEIGPDGKVHPLGYQEKSLEVRLQERLTELGWKPFKPDSKIQPNCCAKFIFGGNHDRTIEMAFGTQTVNLDKGADNSHLQRCPEIEQWAKDVYDWCAKRYGQKNIIGFQVHLDESSPHIHALIVPVGQRAKSGRECVMWSAKFGKSRYGYGHILREMHTSLYEEVGSKYGLERGDSIEGRNVSHLSKRDYIRKLSKDAKQAEKAVKGLQTMTRRLEAQIFRSQSQLEEIEKSLASGKIALQEYEIQKTRIQKQISECQSKLEDKACKLQEKEQELEQMAKNIDRVGRVAQPFRNHKIDFEPPRITGKPPIFGVDKWIEEQNRSIASRFVKIVRQIEELYRKDAEQQIQAVQNNVLLDYREFKWLQQEYARLTDLNNNQIEQMQTFLDQLAEPSVRERIFSIADALIGGQPVAVPSGGGGGNADSDLRWDGKRPDEEEEAYRRRCLMFAINVVKRQSGRKSYRRR</sequence>
<dbReference type="Gene3D" id="3.30.930.30">
    <property type="match status" value="1"/>
</dbReference>
<evidence type="ECO:0000313" key="3">
    <source>
        <dbReference type="EMBL" id="AZS31655.1"/>
    </source>
</evidence>
<keyword evidence="1" id="KW-0175">Coiled coil</keyword>
<reference evidence="3 4" key="1">
    <citation type="submission" date="2018-10" db="EMBL/GenBank/DDBJ databases">
        <title>Butyricimonas faecalis sp. nov., isolated from human faeces and emended description of the genus Butyricimonas.</title>
        <authorList>
            <person name="Le Roy T."/>
            <person name="Van der Smissen P."/>
            <person name="Paquot A."/>
            <person name="Delzenne N."/>
            <person name="Muccioli G."/>
            <person name="Collet J.-F."/>
            <person name="Cani P.D."/>
        </authorList>
    </citation>
    <scope>NUCLEOTIDE SEQUENCE [LARGE SCALE GENOMIC DNA]</scope>
    <source>
        <strain evidence="3 4">H184</strain>
    </source>
</reference>
<dbReference type="CDD" id="cd17242">
    <property type="entry name" value="MobM_relaxase"/>
    <property type="match status" value="1"/>
</dbReference>
<evidence type="ECO:0000313" key="4">
    <source>
        <dbReference type="Proteomes" id="UP000270673"/>
    </source>
</evidence>
<feature type="coiled-coil region" evidence="1">
    <location>
        <begin position="244"/>
        <end position="341"/>
    </location>
</feature>
<evidence type="ECO:0000256" key="2">
    <source>
        <dbReference type="SAM" id="MobiDB-lite"/>
    </source>
</evidence>
<gene>
    <name evidence="3" type="ORF">D8S85_20265</name>
</gene>
<dbReference type="Proteomes" id="UP000270673">
    <property type="component" value="Chromosome"/>
</dbReference>
<feature type="compositionally biased region" description="Basic and acidic residues" evidence="2">
    <location>
        <begin position="24"/>
        <end position="43"/>
    </location>
</feature>
<dbReference type="NCBIfam" id="NF041497">
    <property type="entry name" value="MobV"/>
    <property type="match status" value="1"/>
</dbReference>
<dbReference type="OrthoDB" id="1079314at2"/>
<dbReference type="RefSeq" id="WP_127075619.1">
    <property type="nucleotide sequence ID" value="NZ_CP032819.1"/>
</dbReference>
<keyword evidence="4" id="KW-1185">Reference proteome</keyword>
<feature type="compositionally biased region" description="Basic and acidic residues" evidence="2">
    <location>
        <begin position="477"/>
        <end position="486"/>
    </location>
</feature>
<evidence type="ECO:0000256" key="1">
    <source>
        <dbReference type="SAM" id="Coils"/>
    </source>
</evidence>
<protein>
    <submittedName>
        <fullName evidence="3">Recombinase</fullName>
    </submittedName>
</protein>
<feature type="region of interest" description="Disordered" evidence="2">
    <location>
        <begin position="15"/>
        <end position="43"/>
    </location>
</feature>
<dbReference type="InterPro" id="IPR001668">
    <property type="entry name" value="Mob_Pre"/>
</dbReference>
<proteinExistence type="predicted"/>
<name>A0A3Q9IR32_9BACT</name>
<dbReference type="KEGG" id="buy:D8S85_20265"/>
<organism evidence="3 4">
    <name type="scientific">Butyricimonas faecalis</name>
    <dbReference type="NCBI Taxonomy" id="2093856"/>
    <lineage>
        <taxon>Bacteria</taxon>
        <taxon>Pseudomonadati</taxon>
        <taxon>Bacteroidota</taxon>
        <taxon>Bacteroidia</taxon>
        <taxon>Bacteroidales</taxon>
        <taxon>Odoribacteraceae</taxon>
        <taxon>Butyricimonas</taxon>
    </lineage>
</organism>
<accession>A0A3Q9IR32</accession>